<evidence type="ECO:0000256" key="1">
    <source>
        <dbReference type="SAM" id="MobiDB-lite"/>
    </source>
</evidence>
<reference evidence="2" key="2">
    <citation type="submission" date="2025-09" db="UniProtKB">
        <authorList>
            <consortium name="Ensembl"/>
        </authorList>
    </citation>
    <scope>IDENTIFICATION</scope>
</reference>
<protein>
    <submittedName>
        <fullName evidence="2">Uncharacterized protein</fullName>
    </submittedName>
</protein>
<feature type="region of interest" description="Disordered" evidence="1">
    <location>
        <begin position="1"/>
        <end position="31"/>
    </location>
</feature>
<dbReference type="AlphaFoldDB" id="A0A8C3IFG8"/>
<keyword evidence="3" id="KW-1185">Reference proteome</keyword>
<organism evidence="2 3">
    <name type="scientific">Chrysemys picta bellii</name>
    <name type="common">Western painted turtle</name>
    <name type="synonym">Emys bellii</name>
    <dbReference type="NCBI Taxonomy" id="8478"/>
    <lineage>
        <taxon>Eukaryota</taxon>
        <taxon>Metazoa</taxon>
        <taxon>Chordata</taxon>
        <taxon>Craniata</taxon>
        <taxon>Vertebrata</taxon>
        <taxon>Euteleostomi</taxon>
        <taxon>Archelosauria</taxon>
        <taxon>Testudinata</taxon>
        <taxon>Testudines</taxon>
        <taxon>Cryptodira</taxon>
        <taxon>Durocryptodira</taxon>
        <taxon>Testudinoidea</taxon>
        <taxon>Emydidae</taxon>
        <taxon>Chrysemys</taxon>
    </lineage>
</organism>
<feature type="compositionally biased region" description="Pro residues" evidence="1">
    <location>
        <begin position="8"/>
        <end position="25"/>
    </location>
</feature>
<sequence length="175" mass="19142">MHPKLFIPNPPPEPSPPPIPLPQPRAPARTQTPNVLSVSAVTASAPCAPPGSTMPLAEACTTHEFEHVPVEDIVVGEALAVEEVTEELPQVRVVGFVIKPQEAEIMADQRECTCTCVCIMKVPIRSAQHLQGYPLQSTSMGVDIFFSLIRSYFWRLVAALRPCQGSEPRLKYMST</sequence>
<proteinExistence type="predicted"/>
<name>A0A8C3IFG8_CHRPI</name>
<evidence type="ECO:0000313" key="2">
    <source>
        <dbReference type="Ensembl" id="ENSCPBP00000032817.1"/>
    </source>
</evidence>
<dbReference type="Proteomes" id="UP000694380">
    <property type="component" value="Unplaced"/>
</dbReference>
<accession>A0A8C3IFG8</accession>
<reference evidence="2" key="1">
    <citation type="submission" date="2025-08" db="UniProtKB">
        <authorList>
            <consortium name="Ensembl"/>
        </authorList>
    </citation>
    <scope>IDENTIFICATION</scope>
</reference>
<evidence type="ECO:0000313" key="3">
    <source>
        <dbReference type="Proteomes" id="UP000694380"/>
    </source>
</evidence>
<dbReference type="GeneTree" id="ENSGT00910000147748"/>
<dbReference type="Ensembl" id="ENSCPBT00000038605.1">
    <property type="protein sequence ID" value="ENSCPBP00000032817.1"/>
    <property type="gene ID" value="ENSCPBG00000023021.1"/>
</dbReference>